<evidence type="ECO:0000313" key="6">
    <source>
        <dbReference type="Proteomes" id="UP000251891"/>
    </source>
</evidence>
<evidence type="ECO:0000256" key="3">
    <source>
        <dbReference type="ARBA" id="ARBA00022679"/>
    </source>
</evidence>
<evidence type="ECO:0000256" key="1">
    <source>
        <dbReference type="ARBA" id="ARBA00022450"/>
    </source>
</evidence>
<dbReference type="EMBL" id="QLYX01000033">
    <property type="protein sequence ID" value="RAY10621.1"/>
    <property type="molecule type" value="Genomic_DNA"/>
</dbReference>
<dbReference type="PROSITE" id="PS00012">
    <property type="entry name" value="PHOSPHOPANTETHEINE"/>
    <property type="match status" value="1"/>
</dbReference>
<dbReference type="GO" id="GO:0004312">
    <property type="term" value="F:fatty acid synthase activity"/>
    <property type="evidence" value="ECO:0007669"/>
    <property type="project" value="TreeGrafter"/>
</dbReference>
<dbReference type="InterPro" id="IPR009081">
    <property type="entry name" value="PP-bd_ACP"/>
</dbReference>
<keyword evidence="2" id="KW-0597">Phosphoprotein</keyword>
<dbReference type="SUPFAM" id="SSF47336">
    <property type="entry name" value="ACP-like"/>
    <property type="match status" value="1"/>
</dbReference>
<keyword evidence="3" id="KW-0808">Transferase</keyword>
<organism evidence="5 6">
    <name type="scientific">Actinomadura craniellae</name>
    <dbReference type="NCBI Taxonomy" id="2231787"/>
    <lineage>
        <taxon>Bacteria</taxon>
        <taxon>Bacillati</taxon>
        <taxon>Actinomycetota</taxon>
        <taxon>Actinomycetes</taxon>
        <taxon>Streptosporangiales</taxon>
        <taxon>Thermomonosporaceae</taxon>
        <taxon>Actinomadura</taxon>
    </lineage>
</organism>
<dbReference type="PANTHER" id="PTHR43775">
    <property type="entry name" value="FATTY ACID SYNTHASE"/>
    <property type="match status" value="1"/>
</dbReference>
<dbReference type="InterPro" id="IPR006162">
    <property type="entry name" value="Ppantetheine_attach_site"/>
</dbReference>
<dbReference type="Gene3D" id="1.10.1200.10">
    <property type="entry name" value="ACP-like"/>
    <property type="match status" value="1"/>
</dbReference>
<dbReference type="InterPro" id="IPR050091">
    <property type="entry name" value="PKS_NRPS_Biosynth_Enz"/>
</dbReference>
<dbReference type="GO" id="GO:0031177">
    <property type="term" value="F:phosphopantetheine binding"/>
    <property type="evidence" value="ECO:0007669"/>
    <property type="project" value="InterPro"/>
</dbReference>
<dbReference type="PROSITE" id="PS50075">
    <property type="entry name" value="CARRIER"/>
    <property type="match status" value="1"/>
</dbReference>
<dbReference type="FunFam" id="1.10.1200.10:FF:000007">
    <property type="entry name" value="Probable polyketide synthase pks17"/>
    <property type="match status" value="1"/>
</dbReference>
<evidence type="ECO:0000259" key="4">
    <source>
        <dbReference type="PROSITE" id="PS50075"/>
    </source>
</evidence>
<dbReference type="RefSeq" id="WP_233511123.1">
    <property type="nucleotide sequence ID" value="NZ_QLYX01000033.1"/>
</dbReference>
<evidence type="ECO:0000313" key="5">
    <source>
        <dbReference type="EMBL" id="RAY10621.1"/>
    </source>
</evidence>
<comment type="caution">
    <text evidence="5">The sequence shown here is derived from an EMBL/GenBank/DDBJ whole genome shotgun (WGS) entry which is preliminary data.</text>
</comment>
<reference evidence="5 6" key="1">
    <citation type="submission" date="2018-06" db="EMBL/GenBank/DDBJ databases">
        <title>Actinomadura craniellae sp. nov. isolated from marine sponge Craniella sp.</title>
        <authorList>
            <person name="Li L."/>
            <person name="Xu Q.H."/>
            <person name="Lin H.W."/>
            <person name="Lu Y.H."/>
        </authorList>
    </citation>
    <scope>NUCLEOTIDE SEQUENCE [LARGE SCALE GENOMIC DNA]</scope>
    <source>
        <strain evidence="5 6">LHW63021</strain>
    </source>
</reference>
<gene>
    <name evidence="5" type="ORF">DPM19_34615</name>
</gene>
<dbReference type="SMART" id="SM00823">
    <property type="entry name" value="PKS_PP"/>
    <property type="match status" value="1"/>
</dbReference>
<feature type="domain" description="Carrier" evidence="4">
    <location>
        <begin position="102"/>
        <end position="177"/>
    </location>
</feature>
<dbReference type="InterPro" id="IPR036736">
    <property type="entry name" value="ACP-like_sf"/>
</dbReference>
<keyword evidence="6" id="KW-1185">Reference proteome</keyword>
<dbReference type="PANTHER" id="PTHR43775:SF51">
    <property type="entry name" value="INACTIVE PHENOLPHTHIOCEROL SYNTHESIS POLYKETIDE SYNTHASE TYPE I PKS1-RELATED"/>
    <property type="match status" value="1"/>
</dbReference>
<dbReference type="InterPro" id="IPR020806">
    <property type="entry name" value="PKS_PP-bd"/>
</dbReference>
<dbReference type="AlphaFoldDB" id="A0A365GV12"/>
<proteinExistence type="predicted"/>
<keyword evidence="1" id="KW-0596">Phosphopantetheine</keyword>
<dbReference type="GO" id="GO:0006633">
    <property type="term" value="P:fatty acid biosynthetic process"/>
    <property type="evidence" value="ECO:0007669"/>
    <property type="project" value="TreeGrafter"/>
</dbReference>
<sequence length="260" mass="28145">LTQNLTTTDHTRLANLGITPLTTHQATTTLTHTLTHHTHPHLAITNLAQQRQADPRLLSPLLRHLFGKHAAIRPAAANGSRANGRPSLPQQLAGLPASDQVQLLLKAVRDQVAAVLGHGSIDKIDPLRGFLDLGLDSLTAVELRNRLNAITGLQLTTTAVFDHPTPADLAQYLHARLAPSEPGGYEVVLAEIGKLESTLQKISEADRVVLTSRLHDVLLKLNGTHERDLAEEESSSILTARIESASDEEVFNIIDNELGI</sequence>
<dbReference type="Proteomes" id="UP000251891">
    <property type="component" value="Unassembled WGS sequence"/>
</dbReference>
<evidence type="ECO:0000256" key="2">
    <source>
        <dbReference type="ARBA" id="ARBA00022553"/>
    </source>
</evidence>
<accession>A0A365GV12</accession>
<name>A0A365GV12_9ACTN</name>
<feature type="non-terminal residue" evidence="5">
    <location>
        <position position="1"/>
    </location>
</feature>
<protein>
    <submittedName>
        <fullName evidence="5">Type I polyketide synthase</fullName>
    </submittedName>
</protein>
<dbReference type="Pfam" id="PF00550">
    <property type="entry name" value="PP-binding"/>
    <property type="match status" value="1"/>
</dbReference>
<dbReference type="SMART" id="SM01294">
    <property type="entry name" value="PKS_PP_betabranch"/>
    <property type="match status" value="1"/>
</dbReference>